<keyword evidence="5 9" id="KW-0798">TonB box</keyword>
<dbReference type="InterPro" id="IPR039426">
    <property type="entry name" value="TonB-dep_rcpt-like"/>
</dbReference>
<dbReference type="PANTHER" id="PTHR30069:SF40">
    <property type="entry name" value="TONB-DEPENDENT RECEPTOR NMB0964-RELATED"/>
    <property type="match status" value="1"/>
</dbReference>
<dbReference type="InterPro" id="IPR008969">
    <property type="entry name" value="CarboxyPept-like_regulatory"/>
</dbReference>
<dbReference type="Gene3D" id="2.40.170.20">
    <property type="entry name" value="TonB-dependent receptor, beta-barrel domain"/>
    <property type="match status" value="1"/>
</dbReference>
<dbReference type="OrthoDB" id="9795928at2"/>
<evidence type="ECO:0000256" key="1">
    <source>
        <dbReference type="ARBA" id="ARBA00004571"/>
    </source>
</evidence>
<evidence type="ECO:0000256" key="9">
    <source>
        <dbReference type="RuleBase" id="RU003357"/>
    </source>
</evidence>
<dbReference type="STRING" id="662367.SAMN05216167_104442"/>
<dbReference type="InterPro" id="IPR037066">
    <property type="entry name" value="Plug_dom_sf"/>
</dbReference>
<dbReference type="Pfam" id="PF00593">
    <property type="entry name" value="TonB_dep_Rec_b-barrel"/>
    <property type="match status" value="1"/>
</dbReference>
<evidence type="ECO:0000256" key="2">
    <source>
        <dbReference type="ARBA" id="ARBA00022448"/>
    </source>
</evidence>
<dbReference type="GO" id="GO:0015344">
    <property type="term" value="F:siderophore uptake transmembrane transporter activity"/>
    <property type="evidence" value="ECO:0007669"/>
    <property type="project" value="TreeGrafter"/>
</dbReference>
<feature type="domain" description="TonB-dependent receptor-like beta-barrel" evidence="10">
    <location>
        <begin position="380"/>
        <end position="764"/>
    </location>
</feature>
<dbReference type="SUPFAM" id="SSF56935">
    <property type="entry name" value="Porins"/>
    <property type="match status" value="1"/>
</dbReference>
<dbReference type="Gene3D" id="2.60.40.1120">
    <property type="entry name" value="Carboxypeptidase-like, regulatory domain"/>
    <property type="match status" value="1"/>
</dbReference>
<accession>A0A1I1RQX8</accession>
<gene>
    <name evidence="12" type="ORF">SAMN05216167_104442</name>
</gene>
<protein>
    <submittedName>
        <fullName evidence="12">Iron complex outermembrane recepter protein</fullName>
    </submittedName>
</protein>
<dbReference type="PANTHER" id="PTHR30069">
    <property type="entry name" value="TONB-DEPENDENT OUTER MEMBRANE RECEPTOR"/>
    <property type="match status" value="1"/>
</dbReference>
<feature type="domain" description="TonB-dependent receptor plug" evidence="11">
    <location>
        <begin position="147"/>
        <end position="246"/>
    </location>
</feature>
<dbReference type="InterPro" id="IPR012910">
    <property type="entry name" value="Plug_dom"/>
</dbReference>
<dbReference type="InterPro" id="IPR000531">
    <property type="entry name" value="Beta-barrel_TonB"/>
</dbReference>
<dbReference type="Proteomes" id="UP000198598">
    <property type="component" value="Unassembled WGS sequence"/>
</dbReference>
<evidence type="ECO:0000259" key="11">
    <source>
        <dbReference type="Pfam" id="PF07715"/>
    </source>
</evidence>
<sequence>MQSGPFTQRTYRKLTSHCICLWLVLCITRFGWGQNSTVCTDSLTGQIQGQDTRQRSEKLALVGATVYVREVGKGAVADSNGYFRLTGLCPGTYTLDYQFIGYKKQTRSIRLPLADPTSSSVTLLSENVTLNEVTVTEHRSEAQQLLQTQVSLSGAALDQTRGQSLGESLKSLAGLYSIQTGPSISKPVIHGLYSNRIIILNNGIRQEDQQWGTEHAPQVDQFLASRLTVIKGAASIRYGSDAIGGVILVEPKAMPTQPGIGGEVNVVGATNGGMGVASGMLEGAFSRTRPGKKLTGLSWRLQGTIKRSGYVRTPYYFLENTSYHENNFSGDIHYDHKNWGAEVFYSQFDTKIGLFTGAQVGSLADLYAAISRPEPLAQPGFSYALNRPYQDVQHDLLKIRTYWRFKNESTLTATFARQKNTRREYDFISFSGALNPELYLRLITHTTDLIWEHRDIKTTNSGQWSGSVGFNGITQGNVRQYLFLIPNFRNYGAGLFGIERYAVGRWTLEAGLRYDYRWLRAYFLNEATTQTYFTTHNWQNANGSLGAAYQLRPDLTLTANVSTAWRAPNVADLYSNGLHQSAVAYERGNPNLQPEQAYNGNLVLAYTGHRLSGEVGIYNNLIHNYIYLKPDSVPVIRQRGAFPSYSYAQVQARFRGIDATLTYKLTSQLTLTTKNSLLFAYNQTDRDYLVFIPPNRSDNSLRYDWARLGRLSNLYVSVSGLYVARQNRAPAVTSRQENGDVIFTGDFAPPPPAYFLLGAELGFAAKVGRQSMSVILTGSNLANVDYRDYLNRFRYFADEPGRNISLKVRVPF</sequence>
<dbReference type="Gene3D" id="2.170.130.10">
    <property type="entry name" value="TonB-dependent receptor, plug domain"/>
    <property type="match status" value="1"/>
</dbReference>
<evidence type="ECO:0000256" key="4">
    <source>
        <dbReference type="ARBA" id="ARBA00022692"/>
    </source>
</evidence>
<dbReference type="InterPro" id="IPR036942">
    <property type="entry name" value="Beta-barrel_TonB_sf"/>
</dbReference>
<keyword evidence="2 8" id="KW-0813">Transport</keyword>
<evidence type="ECO:0000256" key="8">
    <source>
        <dbReference type="PROSITE-ProRule" id="PRU01360"/>
    </source>
</evidence>
<dbReference type="GO" id="GO:0009279">
    <property type="term" value="C:cell outer membrane"/>
    <property type="evidence" value="ECO:0007669"/>
    <property type="project" value="UniProtKB-SubCell"/>
</dbReference>
<keyword evidence="3 8" id="KW-1134">Transmembrane beta strand</keyword>
<keyword evidence="7 8" id="KW-0998">Cell outer membrane</keyword>
<dbReference type="RefSeq" id="WP_093827091.1">
    <property type="nucleotide sequence ID" value="NZ_FOLQ01000004.1"/>
</dbReference>
<keyword evidence="4 8" id="KW-0812">Transmembrane</keyword>
<organism evidence="12 13">
    <name type="scientific">Spirosoma endophyticum</name>
    <dbReference type="NCBI Taxonomy" id="662367"/>
    <lineage>
        <taxon>Bacteria</taxon>
        <taxon>Pseudomonadati</taxon>
        <taxon>Bacteroidota</taxon>
        <taxon>Cytophagia</taxon>
        <taxon>Cytophagales</taxon>
        <taxon>Cytophagaceae</taxon>
        <taxon>Spirosoma</taxon>
    </lineage>
</organism>
<evidence type="ECO:0000256" key="7">
    <source>
        <dbReference type="ARBA" id="ARBA00023237"/>
    </source>
</evidence>
<comment type="similarity">
    <text evidence="8 9">Belongs to the TonB-dependent receptor family.</text>
</comment>
<keyword evidence="13" id="KW-1185">Reference proteome</keyword>
<dbReference type="Pfam" id="PF07715">
    <property type="entry name" value="Plug"/>
    <property type="match status" value="1"/>
</dbReference>
<dbReference type="Pfam" id="PF13715">
    <property type="entry name" value="CarbopepD_reg_2"/>
    <property type="match status" value="1"/>
</dbReference>
<dbReference type="PROSITE" id="PS52016">
    <property type="entry name" value="TONB_DEPENDENT_REC_3"/>
    <property type="match status" value="1"/>
</dbReference>
<keyword evidence="6 8" id="KW-0472">Membrane</keyword>
<name>A0A1I1RQX8_9BACT</name>
<dbReference type="GO" id="GO:0044718">
    <property type="term" value="P:siderophore transmembrane transport"/>
    <property type="evidence" value="ECO:0007669"/>
    <property type="project" value="TreeGrafter"/>
</dbReference>
<evidence type="ECO:0000256" key="6">
    <source>
        <dbReference type="ARBA" id="ARBA00023136"/>
    </source>
</evidence>
<proteinExistence type="inferred from homology"/>
<evidence type="ECO:0000256" key="5">
    <source>
        <dbReference type="ARBA" id="ARBA00023077"/>
    </source>
</evidence>
<dbReference type="SUPFAM" id="SSF49464">
    <property type="entry name" value="Carboxypeptidase regulatory domain-like"/>
    <property type="match status" value="1"/>
</dbReference>
<evidence type="ECO:0000313" key="12">
    <source>
        <dbReference type="EMBL" id="SFD34678.1"/>
    </source>
</evidence>
<dbReference type="AlphaFoldDB" id="A0A1I1RQX8"/>
<comment type="subcellular location">
    <subcellularLocation>
        <location evidence="1 8">Cell outer membrane</location>
        <topology evidence="1 8">Multi-pass membrane protein</topology>
    </subcellularLocation>
</comment>
<evidence type="ECO:0000256" key="3">
    <source>
        <dbReference type="ARBA" id="ARBA00022452"/>
    </source>
</evidence>
<evidence type="ECO:0000313" key="13">
    <source>
        <dbReference type="Proteomes" id="UP000198598"/>
    </source>
</evidence>
<dbReference type="EMBL" id="FOLQ01000004">
    <property type="protein sequence ID" value="SFD34678.1"/>
    <property type="molecule type" value="Genomic_DNA"/>
</dbReference>
<reference evidence="12 13" key="1">
    <citation type="submission" date="2016-10" db="EMBL/GenBank/DDBJ databases">
        <authorList>
            <person name="de Groot N.N."/>
        </authorList>
    </citation>
    <scope>NUCLEOTIDE SEQUENCE [LARGE SCALE GENOMIC DNA]</scope>
    <source>
        <strain evidence="12 13">DSM 26130</strain>
    </source>
</reference>
<evidence type="ECO:0000259" key="10">
    <source>
        <dbReference type="Pfam" id="PF00593"/>
    </source>
</evidence>